<dbReference type="EMBL" id="JAUIQD010000006">
    <property type="protein sequence ID" value="KAK3346769.1"/>
    <property type="molecule type" value="Genomic_DNA"/>
</dbReference>
<keyword evidence="2" id="KW-1185">Reference proteome</keyword>
<accession>A0AAJ0HCM3</accession>
<protein>
    <submittedName>
        <fullName evidence="1">Uncharacterized protein</fullName>
    </submittedName>
</protein>
<dbReference type="AlphaFoldDB" id="A0AAJ0HCM3"/>
<comment type="caution">
    <text evidence="1">The sequence shown here is derived from an EMBL/GenBank/DDBJ whole genome shotgun (WGS) entry which is preliminary data.</text>
</comment>
<dbReference type="Proteomes" id="UP001275084">
    <property type="component" value="Unassembled WGS sequence"/>
</dbReference>
<sequence length="150" mass="16390">MSRKADRKASGAVTLSHFGDCTSAQTHWFHPGKVPQSQQSLGYPVTQSKPALMTGPFPAPRYTLGGYVSSGLPRLCLRHWVARHNKSAGPLSNEHWLSALSPTTARTCLHPLLQPWTRHLIAPSSLSSPINHSTTCITFSINNNNIVPRS</sequence>
<reference evidence="1" key="1">
    <citation type="journal article" date="2023" name="Mol. Phylogenet. Evol.">
        <title>Genome-scale phylogeny and comparative genomics of the fungal order Sordariales.</title>
        <authorList>
            <person name="Hensen N."/>
            <person name="Bonometti L."/>
            <person name="Westerberg I."/>
            <person name="Brannstrom I.O."/>
            <person name="Guillou S."/>
            <person name="Cros-Aarteil S."/>
            <person name="Calhoun S."/>
            <person name="Haridas S."/>
            <person name="Kuo A."/>
            <person name="Mondo S."/>
            <person name="Pangilinan J."/>
            <person name="Riley R."/>
            <person name="LaButti K."/>
            <person name="Andreopoulos B."/>
            <person name="Lipzen A."/>
            <person name="Chen C."/>
            <person name="Yan M."/>
            <person name="Daum C."/>
            <person name="Ng V."/>
            <person name="Clum A."/>
            <person name="Steindorff A."/>
            <person name="Ohm R.A."/>
            <person name="Martin F."/>
            <person name="Silar P."/>
            <person name="Natvig D.O."/>
            <person name="Lalanne C."/>
            <person name="Gautier V."/>
            <person name="Ament-Velasquez S.L."/>
            <person name="Kruys A."/>
            <person name="Hutchinson M.I."/>
            <person name="Powell A.J."/>
            <person name="Barry K."/>
            <person name="Miller A.N."/>
            <person name="Grigoriev I.V."/>
            <person name="Debuchy R."/>
            <person name="Gladieux P."/>
            <person name="Hiltunen Thoren M."/>
            <person name="Johannesson H."/>
        </authorList>
    </citation>
    <scope>NUCLEOTIDE SEQUENCE</scope>
    <source>
        <strain evidence="1">CBS 955.72</strain>
    </source>
</reference>
<organism evidence="1 2">
    <name type="scientific">Lasiosphaeria hispida</name>
    <dbReference type="NCBI Taxonomy" id="260671"/>
    <lineage>
        <taxon>Eukaryota</taxon>
        <taxon>Fungi</taxon>
        <taxon>Dikarya</taxon>
        <taxon>Ascomycota</taxon>
        <taxon>Pezizomycotina</taxon>
        <taxon>Sordariomycetes</taxon>
        <taxon>Sordariomycetidae</taxon>
        <taxon>Sordariales</taxon>
        <taxon>Lasiosphaeriaceae</taxon>
        <taxon>Lasiosphaeria</taxon>
    </lineage>
</organism>
<evidence type="ECO:0000313" key="1">
    <source>
        <dbReference type="EMBL" id="KAK3346769.1"/>
    </source>
</evidence>
<proteinExistence type="predicted"/>
<gene>
    <name evidence="1" type="ORF">B0T25DRAFT_287460</name>
</gene>
<reference evidence="1" key="2">
    <citation type="submission" date="2023-06" db="EMBL/GenBank/DDBJ databases">
        <authorList>
            <consortium name="Lawrence Berkeley National Laboratory"/>
            <person name="Haridas S."/>
            <person name="Hensen N."/>
            <person name="Bonometti L."/>
            <person name="Westerberg I."/>
            <person name="Brannstrom I.O."/>
            <person name="Guillou S."/>
            <person name="Cros-Aarteil S."/>
            <person name="Calhoun S."/>
            <person name="Kuo A."/>
            <person name="Mondo S."/>
            <person name="Pangilinan J."/>
            <person name="Riley R."/>
            <person name="Labutti K."/>
            <person name="Andreopoulos B."/>
            <person name="Lipzen A."/>
            <person name="Chen C."/>
            <person name="Yanf M."/>
            <person name="Daum C."/>
            <person name="Ng V."/>
            <person name="Clum A."/>
            <person name="Steindorff A."/>
            <person name="Ohm R."/>
            <person name="Martin F."/>
            <person name="Silar P."/>
            <person name="Natvig D."/>
            <person name="Lalanne C."/>
            <person name="Gautier V."/>
            <person name="Ament-Velasquez S.L."/>
            <person name="Kruys A."/>
            <person name="Hutchinson M.I."/>
            <person name="Powell A.J."/>
            <person name="Barry K."/>
            <person name="Miller A.N."/>
            <person name="Grigoriev I.V."/>
            <person name="Debuchy R."/>
            <person name="Gladieux P."/>
            <person name="Thoren M.H."/>
            <person name="Johannesson H."/>
        </authorList>
    </citation>
    <scope>NUCLEOTIDE SEQUENCE</scope>
    <source>
        <strain evidence="1">CBS 955.72</strain>
    </source>
</reference>
<evidence type="ECO:0000313" key="2">
    <source>
        <dbReference type="Proteomes" id="UP001275084"/>
    </source>
</evidence>
<name>A0AAJ0HCM3_9PEZI</name>